<dbReference type="GeneTree" id="ENSGT01030000234530"/>
<dbReference type="OMA" id="CSDKMPL"/>
<dbReference type="PANTHER" id="PTHR19433">
    <property type="entry name" value="T-CELL RECEPTOR ALPHA CHAIN V REGION-RELATED"/>
    <property type="match status" value="1"/>
</dbReference>
<dbReference type="GeneID" id="127374301"/>
<sequence length="348" mass="38139">MLIVLHILLVLKFGRGADDHIFETKTVALGHNVTLTCPRNRSGRSTSLFWIRLVSQTFPEVLGGTINYDLEAVDVMNHITAKQEPGTFVLHIPKTQLSDTAIYYCIKVIQSKIIFVKGVFLRITGPEPDITAVVQVPLSDSVRPEDPVTLQCSVLSDSEKKKCPGNHSVFWFRAGSGESHPSLIYTHGNSGDECEKSPEAHSPQKCVYNFSKNISSSDAGTYYCAVASCGEILFGNGTKLDIEVVGPSESQKENTILYLVCAALAINLIVIAFLVYAIVKKSCHCNAAVSPQTNAATASGDQQSQQINEDSLVYYRPDFTRRKAGKSGRRSARNAETIYTDVRAFVID</sequence>
<feature type="domain" description="Ig-like" evidence="10">
    <location>
        <begin position="128"/>
        <end position="245"/>
    </location>
</feature>
<keyword evidence="4" id="KW-0391">Immunity</keyword>
<feature type="domain" description="Ig-like" evidence="10">
    <location>
        <begin position="30"/>
        <end position="105"/>
    </location>
</feature>
<comment type="subcellular location">
    <subcellularLocation>
        <location evidence="1">Cell membrane</location>
    </subcellularLocation>
</comment>
<evidence type="ECO:0000256" key="6">
    <source>
        <dbReference type="ARBA" id="ARBA00023157"/>
    </source>
</evidence>
<reference evidence="11" key="1">
    <citation type="submission" date="2025-08" db="UniProtKB">
        <authorList>
            <consortium name="Ensembl"/>
        </authorList>
    </citation>
    <scope>IDENTIFICATION</scope>
</reference>
<protein>
    <recommendedName>
        <fullName evidence="10">Ig-like domain-containing protein</fullName>
    </recommendedName>
</protein>
<keyword evidence="7" id="KW-0325">Glycoprotein</keyword>
<feature type="chain" id="PRO_5035825230" description="Ig-like domain-containing protein" evidence="9">
    <location>
        <begin position="17"/>
        <end position="348"/>
    </location>
</feature>
<reference evidence="11" key="2">
    <citation type="submission" date="2025-09" db="UniProtKB">
        <authorList>
            <consortium name="Ensembl"/>
        </authorList>
    </citation>
    <scope>IDENTIFICATION</scope>
</reference>
<evidence type="ECO:0000256" key="5">
    <source>
        <dbReference type="ARBA" id="ARBA00023136"/>
    </source>
</evidence>
<feature type="signal peptide" evidence="9">
    <location>
        <begin position="1"/>
        <end position="16"/>
    </location>
</feature>
<name>A0A8P4K4T2_DICLA</name>
<proteinExistence type="predicted"/>
<dbReference type="GO" id="GO:0009617">
    <property type="term" value="P:response to bacterium"/>
    <property type="evidence" value="ECO:0007669"/>
    <property type="project" value="TreeGrafter"/>
</dbReference>
<dbReference type="RefSeq" id="XP_051275428.1">
    <property type="nucleotide sequence ID" value="XM_051419468.1"/>
</dbReference>
<evidence type="ECO:0000313" key="12">
    <source>
        <dbReference type="Proteomes" id="UP000694389"/>
    </source>
</evidence>
<keyword evidence="2" id="KW-1003">Cell membrane</keyword>
<dbReference type="SMART" id="SM00406">
    <property type="entry name" value="IGv"/>
    <property type="match status" value="2"/>
</dbReference>
<dbReference type="InterPro" id="IPR052051">
    <property type="entry name" value="TCR_complex_component"/>
</dbReference>
<dbReference type="Ensembl" id="ENSDLAT00005080344.1">
    <property type="protein sequence ID" value="ENSDLAP00005067228.1"/>
    <property type="gene ID" value="ENSDLAG00005027547.1"/>
</dbReference>
<dbReference type="InterPro" id="IPR007110">
    <property type="entry name" value="Ig-like_dom"/>
</dbReference>
<evidence type="ECO:0000256" key="1">
    <source>
        <dbReference type="ARBA" id="ARBA00004236"/>
    </source>
</evidence>
<gene>
    <name evidence="11" type="primary">LOC127374301</name>
</gene>
<dbReference type="InterPro" id="IPR013106">
    <property type="entry name" value="Ig_V-set"/>
</dbReference>
<dbReference type="AlphaFoldDB" id="A0A8P4K4T2"/>
<evidence type="ECO:0000259" key="10">
    <source>
        <dbReference type="PROSITE" id="PS50835"/>
    </source>
</evidence>
<organism evidence="11 12">
    <name type="scientific">Dicentrarchus labrax</name>
    <name type="common">European seabass</name>
    <name type="synonym">Morone labrax</name>
    <dbReference type="NCBI Taxonomy" id="13489"/>
    <lineage>
        <taxon>Eukaryota</taxon>
        <taxon>Metazoa</taxon>
        <taxon>Chordata</taxon>
        <taxon>Craniata</taxon>
        <taxon>Vertebrata</taxon>
        <taxon>Euteleostomi</taxon>
        <taxon>Actinopterygii</taxon>
        <taxon>Neopterygii</taxon>
        <taxon>Teleostei</taxon>
        <taxon>Neoteleostei</taxon>
        <taxon>Acanthomorphata</taxon>
        <taxon>Eupercaria</taxon>
        <taxon>Moronidae</taxon>
        <taxon>Dicentrarchus</taxon>
    </lineage>
</organism>
<dbReference type="CDD" id="cd00099">
    <property type="entry name" value="IgV"/>
    <property type="match status" value="1"/>
</dbReference>
<dbReference type="InterPro" id="IPR013783">
    <property type="entry name" value="Ig-like_fold"/>
</dbReference>
<evidence type="ECO:0000256" key="7">
    <source>
        <dbReference type="ARBA" id="ARBA00023180"/>
    </source>
</evidence>
<dbReference type="PANTHER" id="PTHR19433:SF133">
    <property type="entry name" value="IMMUNE-TYPE RECEPTOR 5 PRECURSOR-RELATED"/>
    <property type="match status" value="1"/>
</dbReference>
<dbReference type="OrthoDB" id="6370831at2759"/>
<keyword evidence="8" id="KW-0812">Transmembrane</keyword>
<feature type="transmembrane region" description="Helical" evidence="8">
    <location>
        <begin position="256"/>
        <end position="279"/>
    </location>
</feature>
<dbReference type="SUPFAM" id="SSF48726">
    <property type="entry name" value="Immunoglobulin"/>
    <property type="match status" value="2"/>
</dbReference>
<keyword evidence="12" id="KW-1185">Reference proteome</keyword>
<evidence type="ECO:0000256" key="3">
    <source>
        <dbReference type="ARBA" id="ARBA00022729"/>
    </source>
</evidence>
<accession>A0A8P4K4T2</accession>
<evidence type="ECO:0000256" key="4">
    <source>
        <dbReference type="ARBA" id="ARBA00022859"/>
    </source>
</evidence>
<keyword evidence="8" id="KW-1133">Transmembrane helix</keyword>
<dbReference type="GO" id="GO:0005886">
    <property type="term" value="C:plasma membrane"/>
    <property type="evidence" value="ECO:0007669"/>
    <property type="project" value="UniProtKB-SubCell"/>
</dbReference>
<dbReference type="PROSITE" id="PS50835">
    <property type="entry name" value="IG_LIKE"/>
    <property type="match status" value="2"/>
</dbReference>
<dbReference type="Gene3D" id="2.60.40.10">
    <property type="entry name" value="Immunoglobulins"/>
    <property type="match status" value="2"/>
</dbReference>
<dbReference type="InterPro" id="IPR003599">
    <property type="entry name" value="Ig_sub"/>
</dbReference>
<evidence type="ECO:0000313" key="11">
    <source>
        <dbReference type="Ensembl" id="ENSDLAP00005067228.1"/>
    </source>
</evidence>
<evidence type="ECO:0000256" key="9">
    <source>
        <dbReference type="SAM" id="SignalP"/>
    </source>
</evidence>
<evidence type="ECO:0000256" key="8">
    <source>
        <dbReference type="SAM" id="Phobius"/>
    </source>
</evidence>
<dbReference type="SMART" id="SM00409">
    <property type="entry name" value="IG"/>
    <property type="match status" value="2"/>
</dbReference>
<dbReference type="Proteomes" id="UP000694389">
    <property type="component" value="Unassembled WGS sequence"/>
</dbReference>
<keyword evidence="5 8" id="KW-0472">Membrane</keyword>
<dbReference type="GO" id="GO:0002376">
    <property type="term" value="P:immune system process"/>
    <property type="evidence" value="ECO:0007669"/>
    <property type="project" value="UniProtKB-KW"/>
</dbReference>
<keyword evidence="3 9" id="KW-0732">Signal</keyword>
<dbReference type="InterPro" id="IPR036179">
    <property type="entry name" value="Ig-like_dom_sf"/>
</dbReference>
<keyword evidence="6" id="KW-1015">Disulfide bond</keyword>
<evidence type="ECO:0000256" key="2">
    <source>
        <dbReference type="ARBA" id="ARBA00022475"/>
    </source>
</evidence>
<dbReference type="Pfam" id="PF07686">
    <property type="entry name" value="V-set"/>
    <property type="match status" value="2"/>
</dbReference>